<dbReference type="Proteomes" id="UP000053593">
    <property type="component" value="Unassembled WGS sequence"/>
</dbReference>
<sequence length="70" mass="7923">FPTIFRLALDILPIQGTAVPCERSFSSGAETKTKRRNQMKAELMEALQMLKYGYRHGLDFTEGTGRSDEI</sequence>
<dbReference type="InterPro" id="IPR012337">
    <property type="entry name" value="RNaseH-like_sf"/>
</dbReference>
<evidence type="ECO:0000313" key="3">
    <source>
        <dbReference type="Proteomes" id="UP000053593"/>
    </source>
</evidence>
<feature type="non-terminal residue" evidence="2">
    <location>
        <position position="70"/>
    </location>
</feature>
<organism evidence="2 3">
    <name type="scientific">Collybiopsis luxurians FD-317 M1</name>
    <dbReference type="NCBI Taxonomy" id="944289"/>
    <lineage>
        <taxon>Eukaryota</taxon>
        <taxon>Fungi</taxon>
        <taxon>Dikarya</taxon>
        <taxon>Basidiomycota</taxon>
        <taxon>Agaricomycotina</taxon>
        <taxon>Agaricomycetes</taxon>
        <taxon>Agaricomycetidae</taxon>
        <taxon>Agaricales</taxon>
        <taxon>Marasmiineae</taxon>
        <taxon>Omphalotaceae</taxon>
        <taxon>Collybiopsis</taxon>
        <taxon>Collybiopsis luxurians</taxon>
    </lineage>
</organism>
<name>A0A0D0AYT9_9AGAR</name>
<dbReference type="InterPro" id="IPR008906">
    <property type="entry name" value="HATC_C_dom"/>
</dbReference>
<dbReference type="SUPFAM" id="SSF53098">
    <property type="entry name" value="Ribonuclease H-like"/>
    <property type="match status" value="1"/>
</dbReference>
<dbReference type="HOGENOM" id="CLU_009123_15_4_1"/>
<feature type="domain" description="HAT C-terminal dimerisation" evidence="1">
    <location>
        <begin position="1"/>
        <end position="51"/>
    </location>
</feature>
<gene>
    <name evidence="2" type="ORF">GYMLUDRAFT_130342</name>
</gene>
<dbReference type="Pfam" id="PF05699">
    <property type="entry name" value="Dimer_Tnp_hAT"/>
    <property type="match status" value="1"/>
</dbReference>
<evidence type="ECO:0000313" key="2">
    <source>
        <dbReference type="EMBL" id="KIK55890.1"/>
    </source>
</evidence>
<protein>
    <recommendedName>
        <fullName evidence="1">HAT C-terminal dimerisation domain-containing protein</fullName>
    </recommendedName>
</protein>
<keyword evidence="3" id="KW-1185">Reference proteome</keyword>
<dbReference type="AlphaFoldDB" id="A0A0D0AYT9"/>
<proteinExistence type="predicted"/>
<evidence type="ECO:0000259" key="1">
    <source>
        <dbReference type="Pfam" id="PF05699"/>
    </source>
</evidence>
<dbReference type="OrthoDB" id="3262464at2759"/>
<dbReference type="GO" id="GO:0046983">
    <property type="term" value="F:protein dimerization activity"/>
    <property type="evidence" value="ECO:0007669"/>
    <property type="project" value="InterPro"/>
</dbReference>
<reference evidence="2 3" key="1">
    <citation type="submission" date="2014-04" db="EMBL/GenBank/DDBJ databases">
        <title>Evolutionary Origins and Diversification of the Mycorrhizal Mutualists.</title>
        <authorList>
            <consortium name="DOE Joint Genome Institute"/>
            <consortium name="Mycorrhizal Genomics Consortium"/>
            <person name="Kohler A."/>
            <person name="Kuo A."/>
            <person name="Nagy L.G."/>
            <person name="Floudas D."/>
            <person name="Copeland A."/>
            <person name="Barry K.W."/>
            <person name="Cichocki N."/>
            <person name="Veneault-Fourrey C."/>
            <person name="LaButti K."/>
            <person name="Lindquist E.A."/>
            <person name="Lipzen A."/>
            <person name="Lundell T."/>
            <person name="Morin E."/>
            <person name="Murat C."/>
            <person name="Riley R."/>
            <person name="Ohm R."/>
            <person name="Sun H."/>
            <person name="Tunlid A."/>
            <person name="Henrissat B."/>
            <person name="Grigoriev I.V."/>
            <person name="Hibbett D.S."/>
            <person name="Martin F."/>
        </authorList>
    </citation>
    <scope>NUCLEOTIDE SEQUENCE [LARGE SCALE GENOMIC DNA]</scope>
    <source>
        <strain evidence="2 3">FD-317 M1</strain>
    </source>
</reference>
<feature type="non-terminal residue" evidence="2">
    <location>
        <position position="1"/>
    </location>
</feature>
<dbReference type="EMBL" id="KN834802">
    <property type="protein sequence ID" value="KIK55890.1"/>
    <property type="molecule type" value="Genomic_DNA"/>
</dbReference>
<accession>A0A0D0AYT9</accession>